<organism evidence="2 3">
    <name type="scientific">Virgibacillus massiliensis</name>
    <dbReference type="NCBI Taxonomy" id="1462526"/>
    <lineage>
        <taxon>Bacteria</taxon>
        <taxon>Bacillati</taxon>
        <taxon>Bacillota</taxon>
        <taxon>Bacilli</taxon>
        <taxon>Bacillales</taxon>
        <taxon>Bacillaceae</taxon>
        <taxon>Virgibacillus</taxon>
    </lineage>
</organism>
<accession>A0A024Q9U3</accession>
<keyword evidence="1" id="KW-1133">Transmembrane helix</keyword>
<dbReference type="Proteomes" id="UP000028875">
    <property type="component" value="Unassembled WGS sequence"/>
</dbReference>
<evidence type="ECO:0000313" key="2">
    <source>
        <dbReference type="EMBL" id="CDQ39308.1"/>
    </source>
</evidence>
<keyword evidence="1" id="KW-0812">Transmembrane</keyword>
<feature type="transmembrane region" description="Helical" evidence="1">
    <location>
        <begin position="6"/>
        <end position="25"/>
    </location>
</feature>
<reference evidence="2 3" key="1">
    <citation type="submission" date="2014-03" db="EMBL/GenBank/DDBJ databases">
        <authorList>
            <person name="Urmite Genomes U."/>
        </authorList>
    </citation>
    <scope>NUCLEOTIDE SEQUENCE [LARGE SCALE GENOMIC DNA]</scope>
    <source>
        <strain evidence="2 3">Vm-5</strain>
    </source>
</reference>
<evidence type="ECO:0000313" key="3">
    <source>
        <dbReference type="Proteomes" id="UP000028875"/>
    </source>
</evidence>
<gene>
    <name evidence="2" type="ORF">BN990_01603</name>
</gene>
<protein>
    <recommendedName>
        <fullName evidence="4">DUF2953 domain-containing protein</fullName>
    </recommendedName>
</protein>
<proteinExistence type="predicted"/>
<dbReference type="RefSeq" id="WP_051739044.1">
    <property type="nucleotide sequence ID" value="NZ_BNER01000002.1"/>
</dbReference>
<dbReference type="STRING" id="1462526.BN990_01603"/>
<dbReference type="InterPro" id="IPR021338">
    <property type="entry name" value="DUF2953"/>
</dbReference>
<dbReference type="EMBL" id="CCDP010000001">
    <property type="protein sequence ID" value="CDQ39308.1"/>
    <property type="molecule type" value="Genomic_DNA"/>
</dbReference>
<reference evidence="3" key="2">
    <citation type="submission" date="2014-05" db="EMBL/GenBank/DDBJ databases">
        <title>Draft genome sequence of Virgibacillus massiliensis Vm-5.</title>
        <authorList>
            <person name="Khelaifia S."/>
            <person name="Croce O."/>
            <person name="Lagier J.C."/>
            <person name="Raoult D."/>
        </authorList>
    </citation>
    <scope>NUCLEOTIDE SEQUENCE [LARGE SCALE GENOMIC DNA]</scope>
    <source>
        <strain evidence="3">Vm-5</strain>
    </source>
</reference>
<sequence length="192" mass="22173">MWGWFIFIFCLVLFVSFVLLSKLFIRIQASYIEKHGSITIYVYWFSIRLFKKDILLEDKEEDNKSHFKDLPTNLHELIGLIQESNRLLTIVFRSLVLHQLRWHTKGGAGDASLTGMASGGVWTMKGILSGWVLEKSKGSCKPDLQVIPLFQQIYFKTEFSCMVSIRIAQAINACTQVMREIAVKRHTVKQEQ</sequence>
<dbReference type="eggNOG" id="ENOG5030936">
    <property type="taxonomic scope" value="Bacteria"/>
</dbReference>
<evidence type="ECO:0000256" key="1">
    <source>
        <dbReference type="SAM" id="Phobius"/>
    </source>
</evidence>
<keyword evidence="3" id="KW-1185">Reference proteome</keyword>
<evidence type="ECO:0008006" key="4">
    <source>
        <dbReference type="Google" id="ProtNLM"/>
    </source>
</evidence>
<dbReference type="AlphaFoldDB" id="A0A024Q9U3"/>
<keyword evidence="1" id="KW-0472">Membrane</keyword>
<dbReference type="OrthoDB" id="1683589at2"/>
<name>A0A024Q9U3_9BACI</name>
<comment type="caution">
    <text evidence="2">The sequence shown here is derived from an EMBL/GenBank/DDBJ whole genome shotgun (WGS) entry which is preliminary data.</text>
</comment>
<dbReference type="Pfam" id="PF11167">
    <property type="entry name" value="DUF2953"/>
    <property type="match status" value="1"/>
</dbReference>